<reference evidence="2" key="1">
    <citation type="submission" date="2016-11" db="UniProtKB">
        <authorList>
            <consortium name="WormBaseParasite"/>
        </authorList>
    </citation>
    <scope>IDENTIFICATION</scope>
</reference>
<protein>
    <submittedName>
        <fullName evidence="2">ZP domain-containing protein</fullName>
    </submittedName>
</protein>
<keyword evidence="1" id="KW-1185">Reference proteome</keyword>
<evidence type="ECO:0000313" key="2">
    <source>
        <dbReference type="WBParaSite" id="Hba_13865"/>
    </source>
</evidence>
<proteinExistence type="predicted"/>
<organism evidence="1 2">
    <name type="scientific">Heterorhabditis bacteriophora</name>
    <name type="common">Entomopathogenic nematode worm</name>
    <dbReference type="NCBI Taxonomy" id="37862"/>
    <lineage>
        <taxon>Eukaryota</taxon>
        <taxon>Metazoa</taxon>
        <taxon>Ecdysozoa</taxon>
        <taxon>Nematoda</taxon>
        <taxon>Chromadorea</taxon>
        <taxon>Rhabditida</taxon>
        <taxon>Rhabditina</taxon>
        <taxon>Rhabditomorpha</taxon>
        <taxon>Strongyloidea</taxon>
        <taxon>Heterorhabditidae</taxon>
        <taxon>Heterorhabditis</taxon>
    </lineage>
</organism>
<dbReference type="AlphaFoldDB" id="A0A1I7X896"/>
<name>A0A1I7X896_HETBA</name>
<sequence length="583" mass="65409">MRWLLLLLPTAALATKNVFVSSPFDNFRIECPKKAAATELSIRMVESVGAKRQDVIFDLSCESVDELYPWINIPVGISDIEREDCYYSSMFDPILDDKTDMSCKRREYLAGITRLTDTSKPNKLLNMPFVPLAVDSTEPITKNIFANASRAAIVKIPQFTIAEGTVHTTTNAITPVTTSTPTTFIPKTHIVPTISEQPSMLSEPDETDITLPSIRGGFTRHAPEYNLTQNLEKATVKHSVQPKLNIEIITLPNKTAGLQPSNENQSIVKEGRSMVAREQTTEYGRQPAADCKKRDFDFERHLGERPIHASSESSADEIFKHTVTTLLQKEGVQNKMATLKPLQNIPSVFTPANGPNEIDVATDKLSQNESKINEDNLSTKTTQQPKEVSNTMEDITMVSDLSRITFPNEDFPKADERKSYLSGKPKISKSDLDIWSSEEDDMEALYGLVEFATEDPPTTTRKLTKLRRKVTRAHRLPVTEKTITTVPNINTIEDKETSANNIITTSLVITTSPNNALTIENGHVPEIMVTDRNFSKSFVDQQDNARFVDEETNISPFEDKTEEMNSHMVDVCLRLCKIIYIYI</sequence>
<dbReference type="WBParaSite" id="Hba_13865">
    <property type="protein sequence ID" value="Hba_13865"/>
    <property type="gene ID" value="Hba_13865"/>
</dbReference>
<accession>A0A1I7X896</accession>
<evidence type="ECO:0000313" key="1">
    <source>
        <dbReference type="Proteomes" id="UP000095283"/>
    </source>
</evidence>
<dbReference type="Proteomes" id="UP000095283">
    <property type="component" value="Unplaced"/>
</dbReference>